<dbReference type="Pfam" id="PF01553">
    <property type="entry name" value="Acyltransferase"/>
    <property type="match status" value="1"/>
</dbReference>
<name>A0A6A6GI16_9PEZI</name>
<keyword evidence="5" id="KW-0812">Transmembrane</keyword>
<dbReference type="GO" id="GO:0005783">
    <property type="term" value="C:endoplasmic reticulum"/>
    <property type="evidence" value="ECO:0007669"/>
    <property type="project" value="TreeGrafter"/>
</dbReference>
<evidence type="ECO:0000313" key="8">
    <source>
        <dbReference type="Proteomes" id="UP000799538"/>
    </source>
</evidence>
<dbReference type="OrthoDB" id="189226at2759"/>
<feature type="compositionally biased region" description="Polar residues" evidence="4">
    <location>
        <begin position="285"/>
        <end position="296"/>
    </location>
</feature>
<dbReference type="InterPro" id="IPR049326">
    <property type="entry name" value="Rhodopsin_dom_fungi"/>
</dbReference>
<proteinExistence type="inferred from homology"/>
<feature type="transmembrane region" description="Helical" evidence="5">
    <location>
        <begin position="389"/>
        <end position="415"/>
    </location>
</feature>
<keyword evidence="5" id="KW-1133">Transmembrane helix</keyword>
<feature type="transmembrane region" description="Helical" evidence="5">
    <location>
        <begin position="734"/>
        <end position="755"/>
    </location>
</feature>
<comment type="similarity">
    <text evidence="1">Belongs to the 1-acyl-sn-glycerol-3-phosphate acyltransferase family.</text>
</comment>
<dbReference type="Proteomes" id="UP000799538">
    <property type="component" value="Unassembled WGS sequence"/>
</dbReference>
<protein>
    <submittedName>
        <fullName evidence="7">Acyltransferase-domain-containing protein</fullName>
    </submittedName>
</protein>
<dbReference type="GO" id="GO:0036149">
    <property type="term" value="P:phosphatidylinositol acyl-chain remodeling"/>
    <property type="evidence" value="ECO:0007669"/>
    <property type="project" value="TreeGrafter"/>
</dbReference>
<dbReference type="CDD" id="cd07990">
    <property type="entry name" value="LPLAT_LCLAT1-like"/>
    <property type="match status" value="1"/>
</dbReference>
<feature type="region of interest" description="Disordered" evidence="4">
    <location>
        <begin position="277"/>
        <end position="309"/>
    </location>
</feature>
<dbReference type="Pfam" id="PF20684">
    <property type="entry name" value="Fung_rhodopsin"/>
    <property type="match status" value="1"/>
</dbReference>
<gene>
    <name evidence="7" type="ORF">BDZ85DRAFT_279066</name>
</gene>
<evidence type="ECO:0000256" key="5">
    <source>
        <dbReference type="SAM" id="Phobius"/>
    </source>
</evidence>
<keyword evidence="2 7" id="KW-0808">Transferase</keyword>
<evidence type="ECO:0000256" key="1">
    <source>
        <dbReference type="ARBA" id="ARBA00008655"/>
    </source>
</evidence>
<dbReference type="PANTHER" id="PTHR10983">
    <property type="entry name" value="1-ACYLGLYCEROL-3-PHOSPHATE ACYLTRANSFERASE-RELATED"/>
    <property type="match status" value="1"/>
</dbReference>
<dbReference type="EMBL" id="ML992503">
    <property type="protein sequence ID" value="KAF2225374.1"/>
    <property type="molecule type" value="Genomic_DNA"/>
</dbReference>
<feature type="transmembrane region" description="Helical" evidence="5">
    <location>
        <begin position="12"/>
        <end position="30"/>
    </location>
</feature>
<feature type="transmembrane region" description="Helical" evidence="5">
    <location>
        <begin position="168"/>
        <end position="188"/>
    </location>
</feature>
<dbReference type="InterPro" id="IPR002123">
    <property type="entry name" value="Plipid/glycerol_acylTrfase"/>
</dbReference>
<reference evidence="8" key="1">
    <citation type="journal article" date="2020" name="Stud. Mycol.">
        <title>101 Dothideomycetes genomes: A test case for predicting lifestyles and emergence of pathogens.</title>
        <authorList>
            <person name="Haridas S."/>
            <person name="Albert R."/>
            <person name="Binder M."/>
            <person name="Bloem J."/>
            <person name="LaButti K."/>
            <person name="Salamov A."/>
            <person name="Andreopoulos B."/>
            <person name="Baker S."/>
            <person name="Barry K."/>
            <person name="Bills G."/>
            <person name="Bluhm B."/>
            <person name="Cannon C."/>
            <person name="Castanera R."/>
            <person name="Culley D."/>
            <person name="Daum C."/>
            <person name="Ezra D."/>
            <person name="Gonzalez J."/>
            <person name="Henrissat B."/>
            <person name="Kuo A."/>
            <person name="Liang C."/>
            <person name="Lipzen A."/>
            <person name="Lutzoni F."/>
            <person name="Magnuson J."/>
            <person name="Mondo S."/>
            <person name="Nolan M."/>
            <person name="Ohm R."/>
            <person name="Pangilinan J."/>
            <person name="Park H.-J."/>
            <person name="Ramirez L."/>
            <person name="Alfaro M."/>
            <person name="Sun H."/>
            <person name="Tritt A."/>
            <person name="Yoshinaga Y."/>
            <person name="Zwiers L.-H."/>
            <person name="Turgeon B."/>
            <person name="Goodwin S."/>
            <person name="Spatafora J."/>
            <person name="Crous P."/>
            <person name="Grigoriev I."/>
        </authorList>
    </citation>
    <scope>NUCLEOTIDE SEQUENCE [LARGE SCALE GENOMIC DNA]</scope>
    <source>
        <strain evidence="8">CECT 20119</strain>
    </source>
</reference>
<evidence type="ECO:0000256" key="4">
    <source>
        <dbReference type="SAM" id="MobiDB-lite"/>
    </source>
</evidence>
<accession>A0A6A6GI16</accession>
<dbReference type="GO" id="GO:0016746">
    <property type="term" value="F:acyltransferase activity"/>
    <property type="evidence" value="ECO:0007669"/>
    <property type="project" value="UniProtKB-KW"/>
</dbReference>
<feature type="transmembrane region" description="Helical" evidence="5">
    <location>
        <begin position="239"/>
        <end position="259"/>
    </location>
</feature>
<keyword evidence="8" id="KW-1185">Reference proteome</keyword>
<sequence>MAKDLRPTVFAILVLEVLLALPLVVGRLWSRRIKRALAWDDALVVVGYSFVLAYTIGMCVCVVQGFGRPATNYSVPGYIEIIKTERISQGICVLAYIPTKAAVAATQMRIFPGKILHAVLWFVIFSLFASYGINTILWYLECRPISATWNRTPTSDCWNPNVYLYNSYFTGSWGAFLDFVLVAIPWFYISKLNMKRRDRIAVASAMSLGIFAGVTAIIKTQALGSVTSRTDYAYDTIGLVLWAATELFCVQVAACLPLCRPVVQQITGKWHSTRGGTGPKISYPLNDSISKGSENKTSPHHHRVLRSRTDSEEQILVEAGLARAPAMPHMAHNDTQTHSMAESDGTRQRKPLTSLQPNGHLVHELKHAPKDDHPAGPVKHGKPKEVLRILLFALYFFGSCLFIHASQILGIPLYWIDRDQYYTWMAVTKQHFGLLITTMTQWWSPTIVRISGDSSMAGQLHVTPDGRVECAFPERLVLVANHQIYTDWLYLWWIAYTAGQHGHIYIILKQSLKWVPLIGPAMQLYSFIFMARKWASDQARMAYRLQKLRTEHKDDKGNTYLDPMWLLIFPEGTNLSANTRASSAKWAEKSGTKDLKHALLPRSTGLQFCLAQLKGSVDYVYDCTIAYERIPEGQYGQDIYTLRSVYFQGRPPKSVNMHWRRFKVADIPVDEKEAMEKWVLDRWAEKDELLEQHHQTGRFPSDAVAVTIQGKKEHEVVHIETEVRPKNPIEFLQIFVPVTAVALVVNVLVGLGTFATTGRFRK</sequence>
<dbReference type="InterPro" id="IPR032098">
    <property type="entry name" value="Acyltransf_C"/>
</dbReference>
<dbReference type="SUPFAM" id="SSF69593">
    <property type="entry name" value="Glycerol-3-phosphate (1)-acyltransferase"/>
    <property type="match status" value="1"/>
</dbReference>
<feature type="transmembrane region" description="Helical" evidence="5">
    <location>
        <begin position="42"/>
        <end position="67"/>
    </location>
</feature>
<feature type="transmembrane region" description="Helical" evidence="5">
    <location>
        <begin position="200"/>
        <end position="219"/>
    </location>
</feature>
<dbReference type="SMART" id="SM00563">
    <property type="entry name" value="PlsC"/>
    <property type="match status" value="1"/>
</dbReference>
<organism evidence="7 8">
    <name type="scientific">Elsinoe ampelina</name>
    <dbReference type="NCBI Taxonomy" id="302913"/>
    <lineage>
        <taxon>Eukaryota</taxon>
        <taxon>Fungi</taxon>
        <taxon>Dikarya</taxon>
        <taxon>Ascomycota</taxon>
        <taxon>Pezizomycotina</taxon>
        <taxon>Dothideomycetes</taxon>
        <taxon>Dothideomycetidae</taxon>
        <taxon>Myriangiales</taxon>
        <taxon>Elsinoaceae</taxon>
        <taxon>Elsinoe</taxon>
    </lineage>
</organism>
<evidence type="ECO:0000256" key="2">
    <source>
        <dbReference type="ARBA" id="ARBA00022679"/>
    </source>
</evidence>
<evidence type="ECO:0000313" key="7">
    <source>
        <dbReference type="EMBL" id="KAF2225374.1"/>
    </source>
</evidence>
<evidence type="ECO:0000259" key="6">
    <source>
        <dbReference type="SMART" id="SM00563"/>
    </source>
</evidence>
<dbReference type="Pfam" id="PF16076">
    <property type="entry name" value="Acyltransf_C"/>
    <property type="match status" value="1"/>
</dbReference>
<dbReference type="AlphaFoldDB" id="A0A6A6GI16"/>
<dbReference type="PANTHER" id="PTHR10983:SF16">
    <property type="entry name" value="LYSOCARDIOLIPIN ACYLTRANSFERASE 1"/>
    <property type="match status" value="1"/>
</dbReference>
<feature type="transmembrane region" description="Helical" evidence="5">
    <location>
        <begin position="118"/>
        <end position="140"/>
    </location>
</feature>
<keyword evidence="5" id="KW-0472">Membrane</keyword>
<evidence type="ECO:0000256" key="3">
    <source>
        <dbReference type="ARBA" id="ARBA00023315"/>
    </source>
</evidence>
<keyword evidence="3 7" id="KW-0012">Acyltransferase</keyword>
<feature type="domain" description="Phospholipid/glycerol acyltransferase" evidence="6">
    <location>
        <begin position="476"/>
        <end position="607"/>
    </location>
</feature>